<evidence type="ECO:0000259" key="1">
    <source>
        <dbReference type="PROSITE" id="PS51886"/>
    </source>
</evidence>
<feature type="domain" description="TLDc" evidence="1">
    <location>
        <begin position="6"/>
        <end position="136"/>
    </location>
</feature>
<name>A0A397J8R8_9GLOM</name>
<keyword evidence="3" id="KW-1185">Reference proteome</keyword>
<sequence>MKSFSTIISEDHTAEISTWINHNTTTYTSNNNPYRFELILRGSQDGFAPQKFWDICHGHVNIVVIAKVKATDEIIGGYNPLAWDNSNTIESKCIKTNDDDCYYRHYSYEKPIRTSSSNFFSISNYEVFKIVRKFEE</sequence>
<accession>A0A397J8R8</accession>
<dbReference type="Pfam" id="PF07534">
    <property type="entry name" value="TLD"/>
    <property type="match status" value="1"/>
</dbReference>
<dbReference type="EMBL" id="PQFF01000109">
    <property type="protein sequence ID" value="RHZ81564.1"/>
    <property type="molecule type" value="Genomic_DNA"/>
</dbReference>
<dbReference type="AlphaFoldDB" id="A0A397J8R8"/>
<protein>
    <recommendedName>
        <fullName evidence="1">TLDc domain-containing protein</fullName>
    </recommendedName>
</protein>
<organism evidence="2 3">
    <name type="scientific">Diversispora epigaea</name>
    <dbReference type="NCBI Taxonomy" id="1348612"/>
    <lineage>
        <taxon>Eukaryota</taxon>
        <taxon>Fungi</taxon>
        <taxon>Fungi incertae sedis</taxon>
        <taxon>Mucoromycota</taxon>
        <taxon>Glomeromycotina</taxon>
        <taxon>Glomeromycetes</taxon>
        <taxon>Diversisporales</taxon>
        <taxon>Diversisporaceae</taxon>
        <taxon>Diversispora</taxon>
    </lineage>
</organism>
<dbReference type="Proteomes" id="UP000266861">
    <property type="component" value="Unassembled WGS sequence"/>
</dbReference>
<proteinExistence type="predicted"/>
<comment type="caution">
    <text evidence="2">The sequence shown here is derived from an EMBL/GenBank/DDBJ whole genome shotgun (WGS) entry which is preliminary data.</text>
</comment>
<reference evidence="2 3" key="1">
    <citation type="submission" date="2018-08" db="EMBL/GenBank/DDBJ databases">
        <title>Genome and evolution of the arbuscular mycorrhizal fungus Diversispora epigaea (formerly Glomus versiforme) and its bacterial endosymbionts.</title>
        <authorList>
            <person name="Sun X."/>
            <person name="Fei Z."/>
            <person name="Harrison M."/>
        </authorList>
    </citation>
    <scope>NUCLEOTIDE SEQUENCE [LARGE SCALE GENOMIC DNA]</scope>
    <source>
        <strain evidence="2 3">IT104</strain>
    </source>
</reference>
<evidence type="ECO:0000313" key="2">
    <source>
        <dbReference type="EMBL" id="RHZ81564.1"/>
    </source>
</evidence>
<dbReference type="PROSITE" id="PS51886">
    <property type="entry name" value="TLDC"/>
    <property type="match status" value="1"/>
</dbReference>
<evidence type="ECO:0000313" key="3">
    <source>
        <dbReference type="Proteomes" id="UP000266861"/>
    </source>
</evidence>
<gene>
    <name evidence="2" type="ORF">Glove_117g107</name>
</gene>
<dbReference type="InterPro" id="IPR006571">
    <property type="entry name" value="TLDc_dom"/>
</dbReference>